<comment type="caution">
    <text evidence="4">The sequence shown here is derived from an EMBL/GenBank/DDBJ whole genome shotgun (WGS) entry which is preliminary data.</text>
</comment>
<accession>A0ABS6TAC9</accession>
<dbReference type="PANTHER" id="PTHR22916">
    <property type="entry name" value="GLYCOSYLTRANSFERASE"/>
    <property type="match status" value="1"/>
</dbReference>
<evidence type="ECO:0000256" key="1">
    <source>
        <dbReference type="ARBA" id="ARBA00022676"/>
    </source>
</evidence>
<evidence type="ECO:0000259" key="3">
    <source>
        <dbReference type="Pfam" id="PF00535"/>
    </source>
</evidence>
<dbReference type="Proteomes" id="UP000774130">
    <property type="component" value="Unassembled WGS sequence"/>
</dbReference>
<protein>
    <submittedName>
        <fullName evidence="4">Glycosyltransferase</fullName>
    </submittedName>
</protein>
<evidence type="ECO:0000313" key="4">
    <source>
        <dbReference type="EMBL" id="MBV7389861.1"/>
    </source>
</evidence>
<keyword evidence="1" id="KW-0328">Glycosyltransferase</keyword>
<reference evidence="4 5" key="1">
    <citation type="submission" date="2021-06" db="EMBL/GenBank/DDBJ databases">
        <title>Enterococcus alishanensis sp. nov., a novel lactic acid bacterium isolated from fresh coffee beans.</title>
        <authorList>
            <person name="Chen Y.-S."/>
        </authorList>
    </citation>
    <scope>NUCLEOTIDE SEQUENCE [LARGE SCALE GENOMIC DNA]</scope>
    <source>
        <strain evidence="4 5">ALS3</strain>
    </source>
</reference>
<feature type="domain" description="Glycosyltransferase 2-like" evidence="3">
    <location>
        <begin position="6"/>
        <end position="170"/>
    </location>
</feature>
<evidence type="ECO:0000256" key="2">
    <source>
        <dbReference type="ARBA" id="ARBA00022679"/>
    </source>
</evidence>
<dbReference type="Pfam" id="PF00535">
    <property type="entry name" value="Glycos_transf_2"/>
    <property type="match status" value="1"/>
</dbReference>
<dbReference type="RefSeq" id="WP_218324927.1">
    <property type="nucleotide sequence ID" value="NZ_JAHUZB010000002.1"/>
</dbReference>
<keyword evidence="2" id="KW-0808">Transferase</keyword>
<gene>
    <name evidence="4" type="ORF">KUA55_04155</name>
</gene>
<dbReference type="CDD" id="cd00761">
    <property type="entry name" value="Glyco_tranf_GTA_type"/>
    <property type="match status" value="1"/>
</dbReference>
<dbReference type="EMBL" id="JAHUZB010000002">
    <property type="protein sequence ID" value="MBV7389861.1"/>
    <property type="molecule type" value="Genomic_DNA"/>
</dbReference>
<organism evidence="4 5">
    <name type="scientific">Enterococcus alishanensis</name>
    <dbReference type="NCBI Taxonomy" id="1303817"/>
    <lineage>
        <taxon>Bacteria</taxon>
        <taxon>Bacillati</taxon>
        <taxon>Bacillota</taxon>
        <taxon>Bacilli</taxon>
        <taxon>Lactobacillales</taxon>
        <taxon>Enterococcaceae</taxon>
        <taxon>Enterococcus</taxon>
    </lineage>
</organism>
<dbReference type="InterPro" id="IPR001173">
    <property type="entry name" value="Glyco_trans_2-like"/>
</dbReference>
<proteinExistence type="predicted"/>
<dbReference type="PANTHER" id="PTHR22916:SF51">
    <property type="entry name" value="GLYCOSYLTRANSFERASE EPSH-RELATED"/>
    <property type="match status" value="1"/>
</dbReference>
<keyword evidence="5" id="KW-1185">Reference proteome</keyword>
<evidence type="ECO:0000313" key="5">
    <source>
        <dbReference type="Proteomes" id="UP000774130"/>
    </source>
</evidence>
<sequence>MEKKISVIVPVFNVEDYLKACLLSISNQTVQNIEIIVVDDGATDNSGDIADQYAKEDQRVKVLHQLNGGLSAARNTGLDYASGEYVCFIDSDDWIEPDYLEILLEALLKFEADIAVLKMKKIQDYHQITNLTENKNQWELMDRQVAMKNLFMNNKIGYSSNNKLFRSELFLNLRFPVGRLMEDMATTYLLIDRSQLVVVNQSEKYHYFQSPNSILRGSFNPKRLELFDIQNEIIQFIDEKYPDVSVKVRTRTVYAAIRMIMAMIENQYSNRKNFDYVLAFIEKYQDCLNEDPDFSKKLKYLAKFIANHPNMIFSFTRKKIIGNFLSKIEMMR</sequence>
<name>A0ABS6TAC9_9ENTE</name>